<feature type="transmembrane region" description="Helical" evidence="1">
    <location>
        <begin position="364"/>
        <end position="386"/>
    </location>
</feature>
<dbReference type="EMBL" id="MCRI01000001">
    <property type="protein sequence ID" value="ODN68210.1"/>
    <property type="molecule type" value="Genomic_DNA"/>
</dbReference>
<keyword evidence="1" id="KW-0472">Membrane</keyword>
<feature type="transmembrane region" description="Helical" evidence="1">
    <location>
        <begin position="407"/>
        <end position="428"/>
    </location>
</feature>
<evidence type="ECO:0008006" key="4">
    <source>
        <dbReference type="Google" id="ProtNLM"/>
    </source>
</evidence>
<feature type="transmembrane region" description="Helical" evidence="1">
    <location>
        <begin position="507"/>
        <end position="525"/>
    </location>
</feature>
<feature type="transmembrane region" description="Helical" evidence="1">
    <location>
        <begin position="467"/>
        <end position="487"/>
    </location>
</feature>
<comment type="caution">
    <text evidence="2">The sequence shown here is derived from an EMBL/GenBank/DDBJ whole genome shotgun (WGS) entry which is preliminary data.</text>
</comment>
<dbReference type="Proteomes" id="UP000094379">
    <property type="component" value="Unassembled WGS sequence"/>
</dbReference>
<evidence type="ECO:0000313" key="3">
    <source>
        <dbReference type="Proteomes" id="UP000094379"/>
    </source>
</evidence>
<keyword evidence="1" id="KW-0812">Transmembrane</keyword>
<dbReference type="Pfam" id="PF03929">
    <property type="entry name" value="PepSY_TM"/>
    <property type="match status" value="1"/>
</dbReference>
<feature type="transmembrane region" description="Helical" evidence="1">
    <location>
        <begin position="156"/>
        <end position="178"/>
    </location>
</feature>
<feature type="transmembrane region" description="Helical" evidence="1">
    <location>
        <begin position="21"/>
        <end position="45"/>
    </location>
</feature>
<feature type="transmembrane region" description="Helical" evidence="1">
    <location>
        <begin position="440"/>
        <end position="460"/>
    </location>
</feature>
<dbReference type="PANTHER" id="PTHR34219">
    <property type="entry name" value="IRON-REGULATED INNER MEMBRANE PROTEIN-RELATED"/>
    <property type="match status" value="1"/>
</dbReference>
<sequence>MKQTIAVNNEPGRFRQAMAWLHTWGGLVASWALFAIFLTGTIGVFDDAITHWMNPERAMVGEFDPQTNTQQQRLVAVTKAEAYLRDIAPQSHLWRIRLPSEADPAIGLSWEDENEEFQQARLDPVSGKLLTQQQERETQGGHHFVHMHFEFHAGTAGIWLVGFFTMIMLVALVSGIIIHKRIFKDFFTFRPGKGQRSWLDAHNASSVLSLPFQLMIAYTGLIVFVTVYMPVGVIANYDHPRTFFAEVFNQPEHRPETGIEAEVYPVTELFEKAEALMEKPASFISVEHPGDSSAVAKVFGLFEKEKNTGRLLFLSSGQVILDAVTGELLHIEAPDVFDKSNAFAAQRIMRTLHFANFGGYTVRWIYFILGMAGTIMMATGAILFMVKRRQRSLNEFGVQTPKVYRAIEVLNISAISGLMVACIAFFWVNRLLPLEVADRAGWEIKLFFFIWLGSLLHAALRPASRAWIEQLAGFAALSLLLPIVNWLTTGQHLFHYFAQGDWSNVGFELTVLLFGVLGIFTIKILKRKQQKTIKEVSRVYKPKSESA</sequence>
<accession>A0A1E3GVX9</accession>
<protein>
    <recommendedName>
        <fullName evidence="4">PepSY-associated TM helix</fullName>
    </recommendedName>
</protein>
<keyword evidence="3" id="KW-1185">Reference proteome</keyword>
<dbReference type="AlphaFoldDB" id="A0A1E3GVX9"/>
<dbReference type="InterPro" id="IPR005625">
    <property type="entry name" value="PepSY-ass_TM"/>
</dbReference>
<proteinExistence type="predicted"/>
<organism evidence="2 3">
    <name type="scientific">Methylophaga muralis</name>
    <dbReference type="NCBI Taxonomy" id="291169"/>
    <lineage>
        <taxon>Bacteria</taxon>
        <taxon>Pseudomonadati</taxon>
        <taxon>Pseudomonadota</taxon>
        <taxon>Gammaproteobacteria</taxon>
        <taxon>Thiotrichales</taxon>
        <taxon>Piscirickettsiaceae</taxon>
        <taxon>Methylophaga</taxon>
    </lineage>
</organism>
<dbReference type="RefSeq" id="WP_069294785.1">
    <property type="nucleotide sequence ID" value="NZ_MCRI01000001.1"/>
</dbReference>
<reference evidence="2 3" key="1">
    <citation type="submission" date="2016-07" db="EMBL/GenBank/DDBJ databases">
        <title>Draft Genome Sequence of Methylophaga muralis Bur 1.</title>
        <authorList>
            <person name="Vasilenko O.V."/>
            <person name="Doronina N.V."/>
            <person name="Shmareva M.N."/>
            <person name="Tarlachkov S.V."/>
            <person name="Mustakhimov I."/>
            <person name="Trotsenko Y.A."/>
        </authorList>
    </citation>
    <scope>NUCLEOTIDE SEQUENCE [LARGE SCALE GENOMIC DNA]</scope>
    <source>
        <strain evidence="2 3">Bur 1</strain>
    </source>
</reference>
<dbReference type="PANTHER" id="PTHR34219:SF4">
    <property type="entry name" value="PEPSY DOMAIN-CONTAINING PROTEIN"/>
    <property type="match status" value="1"/>
</dbReference>
<dbReference type="STRING" id="291169.A9E74_00182"/>
<feature type="transmembrane region" description="Helical" evidence="1">
    <location>
        <begin position="215"/>
        <end position="235"/>
    </location>
</feature>
<gene>
    <name evidence="2" type="ORF">A9E74_00182</name>
</gene>
<keyword evidence="1" id="KW-1133">Transmembrane helix</keyword>
<name>A0A1E3GVX9_9GAMM</name>
<evidence type="ECO:0000313" key="2">
    <source>
        <dbReference type="EMBL" id="ODN68210.1"/>
    </source>
</evidence>
<evidence type="ECO:0000256" key="1">
    <source>
        <dbReference type="SAM" id="Phobius"/>
    </source>
</evidence>
<dbReference type="PATRIC" id="fig|291169.3.peg.185"/>